<name>A0A671KGM9_9TELE</name>
<keyword evidence="6 9" id="KW-0371">Homeobox</keyword>
<evidence type="ECO:0000259" key="11">
    <source>
        <dbReference type="PROSITE" id="PS50071"/>
    </source>
</evidence>
<evidence type="ECO:0000256" key="3">
    <source>
        <dbReference type="ARBA" id="ARBA00009107"/>
    </source>
</evidence>
<evidence type="ECO:0000256" key="2">
    <source>
        <dbReference type="ARBA" id="ARBA00004123"/>
    </source>
</evidence>
<evidence type="ECO:0000256" key="10">
    <source>
        <dbReference type="SAM" id="MobiDB-lite"/>
    </source>
</evidence>
<dbReference type="PROSITE" id="PS50071">
    <property type="entry name" value="HOMEOBOX_2"/>
    <property type="match status" value="1"/>
</dbReference>
<keyword evidence="4" id="KW-0805">Transcription regulation</keyword>
<reference evidence="12" key="2">
    <citation type="submission" date="2025-09" db="UniProtKB">
        <authorList>
            <consortium name="Ensembl"/>
        </authorList>
    </citation>
    <scope>IDENTIFICATION</scope>
</reference>
<feature type="compositionally biased region" description="Polar residues" evidence="10">
    <location>
        <begin position="155"/>
        <end position="171"/>
    </location>
</feature>
<dbReference type="Ensembl" id="ENSSANT00000006667.1">
    <property type="protein sequence ID" value="ENSSANP00000006207.1"/>
    <property type="gene ID" value="ENSSANG00000003488.1"/>
</dbReference>
<feature type="region of interest" description="Disordered" evidence="10">
    <location>
        <begin position="154"/>
        <end position="185"/>
    </location>
</feature>
<dbReference type="SUPFAM" id="SSF46689">
    <property type="entry name" value="Homeodomain-like"/>
    <property type="match status" value="1"/>
</dbReference>
<evidence type="ECO:0000313" key="13">
    <source>
        <dbReference type="Proteomes" id="UP000472260"/>
    </source>
</evidence>
<feature type="DNA-binding region" description="Homeobox" evidence="9">
    <location>
        <begin position="140"/>
        <end position="154"/>
    </location>
</feature>
<dbReference type="Proteomes" id="UP000472260">
    <property type="component" value="Unassembled WGS sequence"/>
</dbReference>
<keyword evidence="13" id="KW-1185">Reference proteome</keyword>
<reference evidence="12" key="1">
    <citation type="submission" date="2025-08" db="UniProtKB">
        <authorList>
            <consortium name="Ensembl"/>
        </authorList>
    </citation>
    <scope>IDENTIFICATION</scope>
</reference>
<comment type="similarity">
    <text evidence="3">Belongs to the Antp homeobox family.</text>
</comment>
<dbReference type="GO" id="GO:0005634">
    <property type="term" value="C:nucleus"/>
    <property type="evidence" value="ECO:0007669"/>
    <property type="project" value="UniProtKB-SubCell"/>
</dbReference>
<comment type="function">
    <text evidence="1">Sequence-specific transcription factor which is part of a developmental regulatory system that provides cells with specific positional identities on the anterior-posterior axis.</text>
</comment>
<protein>
    <submittedName>
        <fullName evidence="12">Homeobox C6b</fullName>
    </submittedName>
</protein>
<evidence type="ECO:0000256" key="1">
    <source>
        <dbReference type="ARBA" id="ARBA00003263"/>
    </source>
</evidence>
<proteinExistence type="inferred from homology"/>
<evidence type="ECO:0000256" key="7">
    <source>
        <dbReference type="ARBA" id="ARBA00023163"/>
    </source>
</evidence>
<dbReference type="InterPro" id="IPR050296">
    <property type="entry name" value="Antp_homeobox"/>
</dbReference>
<sequence>MNSYFTNPSLSFHLNGGQDSTNYNPVRHFSPYGAAVAPNHTPTRPFEYGSNVFYQDKDVLPSCRQSLGQTQGLLTQEYASDQGKTLSQEPKGSIQIYLWMQRMNSHSGEYRKKKKMTLVREDHSSRNESRFPMRCVCQIKIWFQNCRMKRKKESNLTSTLNDSGSVGAGQNTDKEEEGETGRKKSITDGLITLLKGQHSI</sequence>
<dbReference type="PANTHER" id="PTHR45659:SF4">
    <property type="entry name" value="HOMEOBOX PROTEIN ABDOMINAL-A"/>
    <property type="match status" value="1"/>
</dbReference>
<dbReference type="InterPro" id="IPR009057">
    <property type="entry name" value="Homeodomain-like_sf"/>
</dbReference>
<dbReference type="GO" id="GO:0000981">
    <property type="term" value="F:DNA-binding transcription factor activity, RNA polymerase II-specific"/>
    <property type="evidence" value="ECO:0007669"/>
    <property type="project" value="TreeGrafter"/>
</dbReference>
<organism evidence="12 13">
    <name type="scientific">Sinocyclocheilus anshuiensis</name>
    <dbReference type="NCBI Taxonomy" id="1608454"/>
    <lineage>
        <taxon>Eukaryota</taxon>
        <taxon>Metazoa</taxon>
        <taxon>Chordata</taxon>
        <taxon>Craniata</taxon>
        <taxon>Vertebrata</taxon>
        <taxon>Euteleostomi</taxon>
        <taxon>Actinopterygii</taxon>
        <taxon>Neopterygii</taxon>
        <taxon>Teleostei</taxon>
        <taxon>Ostariophysi</taxon>
        <taxon>Cypriniformes</taxon>
        <taxon>Cyprinidae</taxon>
        <taxon>Cyprininae</taxon>
        <taxon>Sinocyclocheilus</taxon>
    </lineage>
</organism>
<dbReference type="PANTHER" id="PTHR45659">
    <property type="entry name" value="HOMEOBOX PROTEIN HOX"/>
    <property type="match status" value="1"/>
</dbReference>
<keyword evidence="7" id="KW-0804">Transcription</keyword>
<dbReference type="CDD" id="cd00086">
    <property type="entry name" value="homeodomain"/>
    <property type="match status" value="1"/>
</dbReference>
<dbReference type="AlphaFoldDB" id="A0A671KGM9"/>
<comment type="subcellular location">
    <subcellularLocation>
        <location evidence="2 9">Nucleus</location>
    </subcellularLocation>
</comment>
<feature type="domain" description="Homeobox" evidence="11">
    <location>
        <begin position="138"/>
        <end position="153"/>
    </location>
</feature>
<keyword evidence="5 9" id="KW-0238">DNA-binding</keyword>
<evidence type="ECO:0000313" key="12">
    <source>
        <dbReference type="Ensembl" id="ENSSANP00000006207.1"/>
    </source>
</evidence>
<dbReference type="GO" id="GO:0000978">
    <property type="term" value="F:RNA polymerase II cis-regulatory region sequence-specific DNA binding"/>
    <property type="evidence" value="ECO:0007669"/>
    <property type="project" value="TreeGrafter"/>
</dbReference>
<accession>A0A671KGM9</accession>
<dbReference type="GO" id="GO:0009952">
    <property type="term" value="P:anterior/posterior pattern specification"/>
    <property type="evidence" value="ECO:0007669"/>
    <property type="project" value="TreeGrafter"/>
</dbReference>
<dbReference type="InterPro" id="IPR001356">
    <property type="entry name" value="HD"/>
</dbReference>
<evidence type="ECO:0000256" key="9">
    <source>
        <dbReference type="PROSITE-ProRule" id="PRU00108"/>
    </source>
</evidence>
<keyword evidence="8 9" id="KW-0539">Nucleus</keyword>
<evidence type="ECO:0000256" key="4">
    <source>
        <dbReference type="ARBA" id="ARBA00023015"/>
    </source>
</evidence>
<evidence type="ECO:0000256" key="8">
    <source>
        <dbReference type="ARBA" id="ARBA00023242"/>
    </source>
</evidence>
<evidence type="ECO:0000256" key="5">
    <source>
        <dbReference type="ARBA" id="ARBA00023125"/>
    </source>
</evidence>
<evidence type="ECO:0000256" key="6">
    <source>
        <dbReference type="ARBA" id="ARBA00023155"/>
    </source>
</evidence>